<dbReference type="SUPFAM" id="SSF55729">
    <property type="entry name" value="Acyl-CoA N-acyltransferases (Nat)"/>
    <property type="match status" value="1"/>
</dbReference>
<reference evidence="5" key="1">
    <citation type="submission" date="2016-07" db="EMBL/GenBank/DDBJ databases">
        <authorList>
            <person name="Florea S."/>
            <person name="Webb J.S."/>
            <person name="Jaromczyk J."/>
            <person name="Schardl C.L."/>
        </authorList>
    </citation>
    <scope>NUCLEOTIDE SEQUENCE [LARGE SCALE GENOMIC DNA]</scope>
    <source>
        <strain evidence="5">IPBSL-7</strain>
    </source>
</reference>
<dbReference type="EMBL" id="MBQD01000023">
    <property type="protein sequence ID" value="OCL33103.1"/>
    <property type="molecule type" value="Genomic_DNA"/>
</dbReference>
<accession>A0A1C0AKS7</accession>
<dbReference type="GO" id="GO:0016747">
    <property type="term" value="F:acyltransferase activity, transferring groups other than amino-acyl groups"/>
    <property type="evidence" value="ECO:0007669"/>
    <property type="project" value="InterPro"/>
</dbReference>
<evidence type="ECO:0000256" key="1">
    <source>
        <dbReference type="ARBA" id="ARBA00022679"/>
    </source>
</evidence>
<evidence type="ECO:0000313" key="5">
    <source>
        <dbReference type="Proteomes" id="UP000093501"/>
    </source>
</evidence>
<dbReference type="AlphaFoldDB" id="A0A1C0AKS7"/>
<evidence type="ECO:0000259" key="3">
    <source>
        <dbReference type="PROSITE" id="PS51186"/>
    </source>
</evidence>
<dbReference type="CDD" id="cd04301">
    <property type="entry name" value="NAT_SF"/>
    <property type="match status" value="1"/>
</dbReference>
<name>A0A1C0AKS7_9ACTN</name>
<dbReference type="Gene3D" id="3.40.630.30">
    <property type="match status" value="1"/>
</dbReference>
<keyword evidence="2" id="KW-0012">Acyltransferase</keyword>
<comment type="caution">
    <text evidence="4">The sequence shown here is derived from an EMBL/GenBank/DDBJ whole genome shotgun (WGS) entry which is preliminary data.</text>
</comment>
<evidence type="ECO:0000256" key="2">
    <source>
        <dbReference type="ARBA" id="ARBA00023315"/>
    </source>
</evidence>
<feature type="domain" description="N-acetyltransferase" evidence="3">
    <location>
        <begin position="8"/>
        <end position="171"/>
    </location>
</feature>
<dbReference type="Proteomes" id="UP000093501">
    <property type="component" value="Unassembled WGS sequence"/>
</dbReference>
<evidence type="ECO:0000313" key="4">
    <source>
        <dbReference type="EMBL" id="OCL33103.1"/>
    </source>
</evidence>
<dbReference type="InterPro" id="IPR050832">
    <property type="entry name" value="Bact_Acetyltransf"/>
</dbReference>
<dbReference type="PROSITE" id="PS51186">
    <property type="entry name" value="GNAT"/>
    <property type="match status" value="1"/>
</dbReference>
<protein>
    <submittedName>
        <fullName evidence="4">GCN5 family acetyltransferase</fullName>
    </submittedName>
</protein>
<dbReference type="InterPro" id="IPR000182">
    <property type="entry name" value="GNAT_dom"/>
</dbReference>
<gene>
    <name evidence="4" type="ORF">BCR15_07465</name>
</gene>
<keyword evidence="1 4" id="KW-0808">Transferase</keyword>
<dbReference type="Pfam" id="PF00583">
    <property type="entry name" value="Acetyltransf_1"/>
    <property type="match status" value="1"/>
</dbReference>
<dbReference type="PANTHER" id="PTHR43877">
    <property type="entry name" value="AMINOALKYLPHOSPHONATE N-ACETYLTRANSFERASE-RELATED-RELATED"/>
    <property type="match status" value="1"/>
</dbReference>
<organism evidence="4 5">
    <name type="scientific">Tessaracoccus lapidicaptus</name>
    <dbReference type="NCBI Taxonomy" id="1427523"/>
    <lineage>
        <taxon>Bacteria</taxon>
        <taxon>Bacillati</taxon>
        <taxon>Actinomycetota</taxon>
        <taxon>Actinomycetes</taxon>
        <taxon>Propionibacteriales</taxon>
        <taxon>Propionibacteriaceae</taxon>
        <taxon>Tessaracoccus</taxon>
    </lineage>
</organism>
<sequence length="180" mass="18845">MDAMSVSDTVRLALPAEAVDVARIQRRAWAESGLLAAAGGGLPADEAARVWHEAIVKPPLAHLRVLVAIGDDGVVGFAVTGPSGDPDREERDGTIAEFVVDPRHRGAGHGSRLMNAAVDTLRQDGYEVATMWVRAADDGLRAFLVACGWAADGAHQEIATADGAPGVKLVRLHTDIRAAS</sequence>
<keyword evidence="5" id="KW-1185">Reference proteome</keyword>
<proteinExistence type="predicted"/>
<dbReference type="InterPro" id="IPR016181">
    <property type="entry name" value="Acyl_CoA_acyltransferase"/>
</dbReference>